<sequence length="83" mass="9270">MRVLCGTTSKPLRLSRVSALSRGMASYKHIFTVSVWLLMRSVRSVVPPIWTAINCGTVRTRTITCGSNYILAVEMLGVEWLIN</sequence>
<name>A0A8X6NSH8_NEPPI</name>
<dbReference type="EMBL" id="BMAW01107245">
    <property type="protein sequence ID" value="GFT28404.1"/>
    <property type="molecule type" value="Genomic_DNA"/>
</dbReference>
<reference evidence="1" key="1">
    <citation type="submission" date="2020-08" db="EMBL/GenBank/DDBJ databases">
        <title>Multicomponent nature underlies the extraordinary mechanical properties of spider dragline silk.</title>
        <authorList>
            <person name="Kono N."/>
            <person name="Nakamura H."/>
            <person name="Mori M."/>
            <person name="Yoshida Y."/>
            <person name="Ohtoshi R."/>
            <person name="Malay A.D."/>
            <person name="Moran D.A.P."/>
            <person name="Tomita M."/>
            <person name="Numata K."/>
            <person name="Arakawa K."/>
        </authorList>
    </citation>
    <scope>NUCLEOTIDE SEQUENCE</scope>
</reference>
<organism evidence="1 2">
    <name type="scientific">Nephila pilipes</name>
    <name type="common">Giant wood spider</name>
    <name type="synonym">Nephila maculata</name>
    <dbReference type="NCBI Taxonomy" id="299642"/>
    <lineage>
        <taxon>Eukaryota</taxon>
        <taxon>Metazoa</taxon>
        <taxon>Ecdysozoa</taxon>
        <taxon>Arthropoda</taxon>
        <taxon>Chelicerata</taxon>
        <taxon>Arachnida</taxon>
        <taxon>Araneae</taxon>
        <taxon>Araneomorphae</taxon>
        <taxon>Entelegynae</taxon>
        <taxon>Araneoidea</taxon>
        <taxon>Nephilidae</taxon>
        <taxon>Nephila</taxon>
    </lineage>
</organism>
<evidence type="ECO:0000313" key="2">
    <source>
        <dbReference type="Proteomes" id="UP000887013"/>
    </source>
</evidence>
<evidence type="ECO:0000313" key="1">
    <source>
        <dbReference type="EMBL" id="GFT28404.1"/>
    </source>
</evidence>
<proteinExistence type="predicted"/>
<gene>
    <name evidence="1" type="ORF">NPIL_157171</name>
</gene>
<accession>A0A8X6NSH8</accession>
<keyword evidence="2" id="KW-1185">Reference proteome</keyword>
<protein>
    <submittedName>
        <fullName evidence="1">Uncharacterized protein</fullName>
    </submittedName>
</protein>
<dbReference type="Proteomes" id="UP000887013">
    <property type="component" value="Unassembled WGS sequence"/>
</dbReference>
<dbReference type="AlphaFoldDB" id="A0A8X6NSH8"/>
<comment type="caution">
    <text evidence="1">The sequence shown here is derived from an EMBL/GenBank/DDBJ whole genome shotgun (WGS) entry which is preliminary data.</text>
</comment>